<dbReference type="GO" id="GO:0005789">
    <property type="term" value="C:endoplasmic reticulum membrane"/>
    <property type="evidence" value="ECO:0007669"/>
    <property type="project" value="UniProtKB-SubCell"/>
</dbReference>
<evidence type="ECO:0000256" key="4">
    <source>
        <dbReference type="ARBA" id="ARBA00013795"/>
    </source>
</evidence>
<keyword evidence="11 12" id="KW-0472">Membrane</keyword>
<keyword evidence="9 12" id="KW-0256">Endoplasmic reticulum</keyword>
<evidence type="ECO:0000256" key="11">
    <source>
        <dbReference type="ARBA" id="ARBA00023136"/>
    </source>
</evidence>
<dbReference type="STRING" id="52247.A0A4T0X1U5"/>
<dbReference type="PANTHER" id="PTHR12468:SF2">
    <property type="entry name" value="GPI MANNOSYLTRANSFERASE 2"/>
    <property type="match status" value="1"/>
</dbReference>
<evidence type="ECO:0000256" key="13">
    <source>
        <dbReference type="SAM" id="SignalP"/>
    </source>
</evidence>
<evidence type="ECO:0000256" key="12">
    <source>
        <dbReference type="RuleBase" id="RU363112"/>
    </source>
</evidence>
<keyword evidence="13" id="KW-0732">Signal</keyword>
<dbReference type="GO" id="GO:0000009">
    <property type="term" value="F:alpha-1,6-mannosyltransferase activity"/>
    <property type="evidence" value="ECO:0007669"/>
    <property type="project" value="InterPro"/>
</dbReference>
<dbReference type="EMBL" id="SELW01000355">
    <property type="protein sequence ID" value="TID28960.1"/>
    <property type="molecule type" value="Genomic_DNA"/>
</dbReference>
<dbReference type="GO" id="GO:0031501">
    <property type="term" value="C:mannosyltransferase complex"/>
    <property type="evidence" value="ECO:0007669"/>
    <property type="project" value="TreeGrafter"/>
</dbReference>
<sequence length="386" mass="45097">MMYSYNWKHVLIGLLFVRMSQALIVYFAPGEFDISSTILFNQYASKSKYDTITTKILQRLAAWDSVYFLKLVMEGISYEHEWVFCPLWWRVMRVVKIKFNLDVYDVLLAFIIINNIVTIGICRVTYALSYKVLNDSRFAYIASMLILVQPSGIFSTISYSEPIVQLLCYSGLYLWYSRDRNIHNHLEYFLSGLLFSVAFAIRSNSLLYGILYLYDFVFQKSVKDRILALLTGSTLALTLAYMTYLPYSLYCPERGEWCNSWSKSLVSYAQTKYWGNGFLRYFEAKNIPLFLIAAPQLILISLSLIKFKSVTSIRPIWIVSSVYLFLQFTTMHVQIVNRVSSFIPLHIWYVAHLLATDKEAGKWWVRWWIVWISVQTALFAMFLPPA</sequence>
<evidence type="ECO:0000256" key="3">
    <source>
        <dbReference type="ARBA" id="ARBA00008698"/>
    </source>
</evidence>
<keyword evidence="5 12" id="KW-0337">GPI-anchor biosynthesis</keyword>
<comment type="function">
    <text evidence="12">Mannosyltransferase involved in glycosylphosphatidylinositol-anchor biosynthesis.</text>
</comment>
<protein>
    <recommendedName>
        <fullName evidence="4 12">GPI mannosyltransferase 2</fullName>
        <ecNumber evidence="12">2.4.1.-</ecNumber>
    </recommendedName>
</protein>
<keyword evidence="7 12" id="KW-0808">Transferase</keyword>
<feature type="transmembrane region" description="Helical" evidence="12">
    <location>
        <begin position="188"/>
        <end position="214"/>
    </location>
</feature>
<dbReference type="Pfam" id="PF04188">
    <property type="entry name" value="Mannosyl_trans2"/>
    <property type="match status" value="2"/>
</dbReference>
<dbReference type="EC" id="2.4.1.-" evidence="12"/>
<name>A0A4T0X1U5_9ASCO</name>
<feature type="transmembrane region" description="Helical" evidence="12">
    <location>
        <begin position="226"/>
        <end position="247"/>
    </location>
</feature>
<comment type="similarity">
    <text evidence="3 12">Belongs to the PIGV family.</text>
</comment>
<keyword evidence="6 12" id="KW-0328">Glycosyltransferase</keyword>
<evidence type="ECO:0000256" key="1">
    <source>
        <dbReference type="ARBA" id="ARBA00004477"/>
    </source>
</evidence>
<organism evidence="14 15">
    <name type="scientific">Pichia inconspicua</name>
    <dbReference type="NCBI Taxonomy" id="52247"/>
    <lineage>
        <taxon>Eukaryota</taxon>
        <taxon>Fungi</taxon>
        <taxon>Dikarya</taxon>
        <taxon>Ascomycota</taxon>
        <taxon>Saccharomycotina</taxon>
        <taxon>Pichiomycetes</taxon>
        <taxon>Pichiales</taxon>
        <taxon>Pichiaceae</taxon>
        <taxon>Pichia</taxon>
    </lineage>
</organism>
<accession>A0A4T0X1U5</accession>
<evidence type="ECO:0000256" key="9">
    <source>
        <dbReference type="ARBA" id="ARBA00022824"/>
    </source>
</evidence>
<comment type="pathway">
    <text evidence="2 12">Glycolipid biosynthesis; glycosylphosphatidylinositol-anchor biosynthesis.</text>
</comment>
<gene>
    <name evidence="14" type="ORF">CANINC_002228</name>
</gene>
<evidence type="ECO:0000256" key="6">
    <source>
        <dbReference type="ARBA" id="ARBA00022676"/>
    </source>
</evidence>
<dbReference type="Proteomes" id="UP000307173">
    <property type="component" value="Unassembled WGS sequence"/>
</dbReference>
<feature type="transmembrane region" description="Helical" evidence="12">
    <location>
        <begin position="287"/>
        <end position="305"/>
    </location>
</feature>
<comment type="subcellular location">
    <subcellularLocation>
        <location evidence="1 12">Endoplasmic reticulum membrane</location>
        <topology evidence="1 12">Multi-pass membrane protein</topology>
    </subcellularLocation>
</comment>
<feature type="chain" id="PRO_5020894651" description="GPI mannosyltransferase 2" evidence="13">
    <location>
        <begin position="23"/>
        <end position="386"/>
    </location>
</feature>
<evidence type="ECO:0000256" key="8">
    <source>
        <dbReference type="ARBA" id="ARBA00022692"/>
    </source>
</evidence>
<feature type="transmembrane region" description="Helical" evidence="12">
    <location>
        <begin position="138"/>
        <end position="157"/>
    </location>
</feature>
<reference evidence="14 15" key="1">
    <citation type="journal article" date="2019" name="Front. Genet.">
        <title>Whole-Genome Sequencing of the Opportunistic Yeast Pathogen Candida inconspicua Uncovers Its Hybrid Origin.</title>
        <authorList>
            <person name="Mixao V."/>
            <person name="Hansen A.P."/>
            <person name="Saus E."/>
            <person name="Boekhout T."/>
            <person name="Lass-Florl C."/>
            <person name="Gabaldon T."/>
        </authorList>
    </citation>
    <scope>NUCLEOTIDE SEQUENCE [LARGE SCALE GENOMIC DNA]</scope>
    <source>
        <strain evidence="14 15">CBS 180</strain>
    </source>
</reference>
<evidence type="ECO:0000256" key="2">
    <source>
        <dbReference type="ARBA" id="ARBA00004687"/>
    </source>
</evidence>
<evidence type="ECO:0000313" key="15">
    <source>
        <dbReference type="Proteomes" id="UP000307173"/>
    </source>
</evidence>
<comment type="caution">
    <text evidence="14">The sequence shown here is derived from an EMBL/GenBank/DDBJ whole genome shotgun (WGS) entry which is preliminary data.</text>
</comment>
<keyword evidence="15" id="KW-1185">Reference proteome</keyword>
<feature type="transmembrane region" description="Helical" evidence="12">
    <location>
        <begin position="106"/>
        <end position="126"/>
    </location>
</feature>
<feature type="transmembrane region" description="Helical" evidence="12">
    <location>
        <begin position="363"/>
        <end position="383"/>
    </location>
</feature>
<dbReference type="OrthoDB" id="10252502at2759"/>
<feature type="transmembrane region" description="Helical" evidence="12">
    <location>
        <begin position="317"/>
        <end position="335"/>
    </location>
</feature>
<evidence type="ECO:0000256" key="7">
    <source>
        <dbReference type="ARBA" id="ARBA00022679"/>
    </source>
</evidence>
<dbReference type="GO" id="GO:0004376">
    <property type="term" value="F:GPI mannosyltransferase activity"/>
    <property type="evidence" value="ECO:0007669"/>
    <property type="project" value="InterPro"/>
</dbReference>
<evidence type="ECO:0000256" key="10">
    <source>
        <dbReference type="ARBA" id="ARBA00022989"/>
    </source>
</evidence>
<proteinExistence type="inferred from homology"/>
<dbReference type="UniPathway" id="UPA00196"/>
<comment type="caution">
    <text evidence="12">Lacks conserved residue(s) required for the propagation of feature annotation.</text>
</comment>
<dbReference type="AlphaFoldDB" id="A0A4T0X1U5"/>
<keyword evidence="8 12" id="KW-0812">Transmembrane</keyword>
<feature type="signal peptide" evidence="13">
    <location>
        <begin position="1"/>
        <end position="22"/>
    </location>
</feature>
<dbReference type="GO" id="GO:0006506">
    <property type="term" value="P:GPI anchor biosynthetic process"/>
    <property type="evidence" value="ECO:0007669"/>
    <property type="project" value="UniProtKB-UniPathway"/>
</dbReference>
<dbReference type="InterPro" id="IPR007315">
    <property type="entry name" value="PIG-V/Gpi18"/>
</dbReference>
<evidence type="ECO:0000313" key="14">
    <source>
        <dbReference type="EMBL" id="TID28960.1"/>
    </source>
</evidence>
<dbReference type="PANTHER" id="PTHR12468">
    <property type="entry name" value="GPI MANNOSYLTRANSFERASE 2"/>
    <property type="match status" value="1"/>
</dbReference>
<evidence type="ECO:0000256" key="5">
    <source>
        <dbReference type="ARBA" id="ARBA00022502"/>
    </source>
</evidence>
<keyword evidence="10 12" id="KW-1133">Transmembrane helix</keyword>